<feature type="transmembrane region" description="Helical" evidence="6">
    <location>
        <begin position="472"/>
        <end position="491"/>
    </location>
</feature>
<name>A0A8K0GAJ4_IGNLU</name>
<dbReference type="EMBL" id="VTPC01006651">
    <property type="protein sequence ID" value="KAF2894777.1"/>
    <property type="molecule type" value="Genomic_DNA"/>
</dbReference>
<dbReference type="PROSITE" id="PS51257">
    <property type="entry name" value="PROKAR_LIPOPROTEIN"/>
    <property type="match status" value="1"/>
</dbReference>
<dbReference type="AlphaFoldDB" id="A0A8K0GAJ4"/>
<evidence type="ECO:0000256" key="2">
    <source>
        <dbReference type="ARBA" id="ARBA00005241"/>
    </source>
</evidence>
<sequence length="664" mass="72863">MKYINRNLITLKFVLFLFFGGIGCIYPFLPLHMTAKGLSVDEKKIVSLVAPCIALLGPAVAGPLADKLAGGTGGTPRSKTGKYLRVMIAICFILSAILYWLLMVVPTIVRNHHSTTVGLVCGSAGGEIIVEKCIPGKPCSEWEAEGIAIFHVTNCTYSCETVSYHPTTITPEQDTSASADYEEHYDEAAIGSGEGPIEAFYSKNSNATHSKHTPLQHVPHPHLCYTNEENQTYCHVYSLHSKPVRLRVPLKRLSNESNSGVCKYPISGDFHCRMGPQFDHNNTIDLNSACNPIIKCIVHNPYNKSNSVFIESACSVNTSSFWWYLVIRSIADIFPAAAVALLGAAIIIATRETSTGRGDVGKQFAVGALGLAIFAPIIGAIDSFIVAFSIYSVFMVIGALILLIDYNMPLSPPEWWWHTRCGLLAVPMSSIRKYGLEIAALALVLLLLGIFWNGIDPYLPWHIIDMSGDGVNIGLTITVGALPAVLFFIFIEKIVDYCGHTNLLIAAFAFYIIHYTALSCIECPWLLLLCEALEIFTLHITWVTAVLYLRHLVPRRFTASGQALPVITHFCLGRLIGGLIGGLAYPRTKYRVVEVYEGFASAAAIIAIIYFSLYHFYLKPKYAAPVAEAERPSPALIQSVNGNGAYTPLRVYHNGKAKKGQFKY</sequence>
<feature type="transmembrane region" description="Helical" evidence="6">
    <location>
        <begin position="12"/>
        <end position="33"/>
    </location>
</feature>
<organism evidence="8 9">
    <name type="scientific">Ignelater luminosus</name>
    <name type="common">Cucubano</name>
    <name type="synonym">Pyrophorus luminosus</name>
    <dbReference type="NCBI Taxonomy" id="2038154"/>
    <lineage>
        <taxon>Eukaryota</taxon>
        <taxon>Metazoa</taxon>
        <taxon>Ecdysozoa</taxon>
        <taxon>Arthropoda</taxon>
        <taxon>Hexapoda</taxon>
        <taxon>Insecta</taxon>
        <taxon>Pterygota</taxon>
        <taxon>Neoptera</taxon>
        <taxon>Endopterygota</taxon>
        <taxon>Coleoptera</taxon>
        <taxon>Polyphaga</taxon>
        <taxon>Elateriformia</taxon>
        <taxon>Elateroidea</taxon>
        <taxon>Elateridae</taxon>
        <taxon>Agrypninae</taxon>
        <taxon>Pyrophorini</taxon>
        <taxon>Ignelater</taxon>
    </lineage>
</organism>
<reference evidence="8" key="1">
    <citation type="submission" date="2019-08" db="EMBL/GenBank/DDBJ databases">
        <title>The genome of the North American firefly Photinus pyralis.</title>
        <authorList>
            <consortium name="Photinus pyralis genome working group"/>
            <person name="Fallon T.R."/>
            <person name="Sander Lower S.E."/>
            <person name="Weng J.-K."/>
        </authorList>
    </citation>
    <scope>NUCLEOTIDE SEQUENCE</scope>
    <source>
        <strain evidence="8">TRF0915ILg1</strain>
        <tissue evidence="8">Whole body</tissue>
    </source>
</reference>
<keyword evidence="9" id="KW-1185">Reference proteome</keyword>
<proteinExistence type="inferred from homology"/>
<dbReference type="InterPro" id="IPR024989">
    <property type="entry name" value="MFS_assoc_dom"/>
</dbReference>
<dbReference type="Pfam" id="PF12832">
    <property type="entry name" value="MFS_1_like"/>
    <property type="match status" value="1"/>
</dbReference>
<dbReference type="PANTHER" id="PTHR16172:SF27">
    <property type="entry name" value="FI19426P1"/>
    <property type="match status" value="1"/>
</dbReference>
<evidence type="ECO:0000256" key="4">
    <source>
        <dbReference type="ARBA" id="ARBA00022989"/>
    </source>
</evidence>
<evidence type="ECO:0000259" key="7">
    <source>
        <dbReference type="Pfam" id="PF12832"/>
    </source>
</evidence>
<feature type="transmembrane region" description="Helical" evidence="6">
    <location>
        <begin position="321"/>
        <end position="348"/>
    </location>
</feature>
<gene>
    <name evidence="8" type="ORF">ILUMI_11397</name>
</gene>
<feature type="transmembrane region" description="Helical" evidence="6">
    <location>
        <begin position="503"/>
        <end position="527"/>
    </location>
</feature>
<comment type="similarity">
    <text evidence="2">Belongs to the major facilitator superfamily. MFSD6 family.</text>
</comment>
<feature type="transmembrane region" description="Helical" evidence="6">
    <location>
        <begin position="360"/>
        <end position="378"/>
    </location>
</feature>
<protein>
    <recommendedName>
        <fullName evidence="7">Major facilitator superfamily associated domain-containing protein</fullName>
    </recommendedName>
</protein>
<dbReference type="InterPro" id="IPR036259">
    <property type="entry name" value="MFS_trans_sf"/>
</dbReference>
<keyword evidence="5 6" id="KW-0472">Membrane</keyword>
<feature type="transmembrane region" description="Helical" evidence="6">
    <location>
        <begin position="563"/>
        <end position="586"/>
    </location>
</feature>
<dbReference type="GO" id="GO:0016020">
    <property type="term" value="C:membrane"/>
    <property type="evidence" value="ECO:0007669"/>
    <property type="project" value="UniProtKB-SubCell"/>
</dbReference>
<dbReference type="OrthoDB" id="6414167at2759"/>
<comment type="subcellular location">
    <subcellularLocation>
        <location evidence="1">Membrane</location>
        <topology evidence="1">Multi-pass membrane protein</topology>
    </subcellularLocation>
</comment>
<feature type="transmembrane region" description="Helical" evidence="6">
    <location>
        <begin position="533"/>
        <end position="551"/>
    </location>
</feature>
<dbReference type="Proteomes" id="UP000801492">
    <property type="component" value="Unassembled WGS sequence"/>
</dbReference>
<feature type="transmembrane region" description="Helical" evidence="6">
    <location>
        <begin position="434"/>
        <end position="452"/>
    </location>
</feature>
<feature type="transmembrane region" description="Helical" evidence="6">
    <location>
        <begin position="598"/>
        <end position="617"/>
    </location>
</feature>
<evidence type="ECO:0000256" key="3">
    <source>
        <dbReference type="ARBA" id="ARBA00022692"/>
    </source>
</evidence>
<evidence type="ECO:0000313" key="8">
    <source>
        <dbReference type="EMBL" id="KAF2894777.1"/>
    </source>
</evidence>
<evidence type="ECO:0000313" key="9">
    <source>
        <dbReference type="Proteomes" id="UP000801492"/>
    </source>
</evidence>
<evidence type="ECO:0000256" key="5">
    <source>
        <dbReference type="ARBA" id="ARBA00023136"/>
    </source>
</evidence>
<dbReference type="PANTHER" id="PTHR16172">
    <property type="entry name" value="MAJOR FACILITATOR SUPERFAMILY DOMAIN-CONTAINING PROTEIN 6-LIKE"/>
    <property type="match status" value="1"/>
</dbReference>
<evidence type="ECO:0000256" key="6">
    <source>
        <dbReference type="SAM" id="Phobius"/>
    </source>
</evidence>
<dbReference type="Gene3D" id="1.20.1250.20">
    <property type="entry name" value="MFS general substrate transporter like domains"/>
    <property type="match status" value="2"/>
</dbReference>
<feature type="domain" description="Major facilitator superfamily associated" evidence="7">
    <location>
        <begin position="8"/>
        <end position="586"/>
    </location>
</feature>
<dbReference type="InterPro" id="IPR051717">
    <property type="entry name" value="MFS_MFSD6"/>
</dbReference>
<keyword evidence="3 6" id="KW-0812">Transmembrane</keyword>
<comment type="caution">
    <text evidence="8">The sequence shown here is derived from an EMBL/GenBank/DDBJ whole genome shotgun (WGS) entry which is preliminary data.</text>
</comment>
<evidence type="ECO:0000256" key="1">
    <source>
        <dbReference type="ARBA" id="ARBA00004141"/>
    </source>
</evidence>
<feature type="transmembrane region" description="Helical" evidence="6">
    <location>
        <begin position="45"/>
        <end position="65"/>
    </location>
</feature>
<dbReference type="SUPFAM" id="SSF103473">
    <property type="entry name" value="MFS general substrate transporter"/>
    <property type="match status" value="2"/>
</dbReference>
<feature type="transmembrane region" description="Helical" evidence="6">
    <location>
        <begin position="86"/>
        <end position="109"/>
    </location>
</feature>
<feature type="transmembrane region" description="Helical" evidence="6">
    <location>
        <begin position="384"/>
        <end position="404"/>
    </location>
</feature>
<keyword evidence="4 6" id="KW-1133">Transmembrane helix</keyword>
<accession>A0A8K0GAJ4</accession>